<dbReference type="Gene3D" id="3.40.630.30">
    <property type="match status" value="1"/>
</dbReference>
<organism evidence="2 3">
    <name type="scientific">Maritalea porphyrae</name>
    <dbReference type="NCBI Taxonomy" id="880732"/>
    <lineage>
        <taxon>Bacteria</taxon>
        <taxon>Pseudomonadati</taxon>
        <taxon>Pseudomonadota</taxon>
        <taxon>Alphaproteobacteria</taxon>
        <taxon>Hyphomicrobiales</taxon>
        <taxon>Devosiaceae</taxon>
        <taxon>Maritalea</taxon>
    </lineage>
</organism>
<protein>
    <recommendedName>
        <fullName evidence="1">N-acetyltransferase domain-containing protein</fullName>
    </recommendedName>
</protein>
<dbReference type="Pfam" id="PF13302">
    <property type="entry name" value="Acetyltransf_3"/>
    <property type="match status" value="1"/>
</dbReference>
<sequence>MIETERLILRPFREKDTEAFTSFTSDPEVMRFYPEVQTREQAEQWLQSCNERFEKNGFHMMAVERKSDGALLGLAGCGRLPYDVPGPSDVEAGWLLRQAILGQRLRNRSGQCSDQTYICQF</sequence>
<dbReference type="SUPFAM" id="SSF55729">
    <property type="entry name" value="Acyl-CoA N-acyltransferases (Nat)"/>
    <property type="match status" value="1"/>
</dbReference>
<evidence type="ECO:0000313" key="2">
    <source>
        <dbReference type="EMBL" id="GLQ18932.1"/>
    </source>
</evidence>
<feature type="domain" description="N-acetyltransferase" evidence="1">
    <location>
        <begin position="6"/>
        <end position="103"/>
    </location>
</feature>
<comment type="caution">
    <text evidence="2">The sequence shown here is derived from an EMBL/GenBank/DDBJ whole genome shotgun (WGS) entry which is preliminary data.</text>
</comment>
<reference evidence="2" key="1">
    <citation type="journal article" date="2014" name="Int. J. Syst. Evol. Microbiol.">
        <title>Complete genome of a new Firmicutes species belonging to the dominant human colonic microbiota ('Ruminococcus bicirculans') reveals two chromosomes and a selective capacity to utilize plant glucans.</title>
        <authorList>
            <consortium name="NISC Comparative Sequencing Program"/>
            <person name="Wegmann U."/>
            <person name="Louis P."/>
            <person name="Goesmann A."/>
            <person name="Henrissat B."/>
            <person name="Duncan S.H."/>
            <person name="Flint H.J."/>
        </authorList>
    </citation>
    <scope>NUCLEOTIDE SEQUENCE</scope>
    <source>
        <strain evidence="2">NBRC 107169</strain>
    </source>
</reference>
<proteinExistence type="predicted"/>
<dbReference type="Proteomes" id="UP001161405">
    <property type="component" value="Unassembled WGS sequence"/>
</dbReference>
<dbReference type="InterPro" id="IPR016181">
    <property type="entry name" value="Acyl_CoA_acyltransferase"/>
</dbReference>
<keyword evidence="3" id="KW-1185">Reference proteome</keyword>
<dbReference type="PANTHER" id="PTHR43792">
    <property type="entry name" value="GNAT FAMILY, PUTATIVE (AFU_ORTHOLOGUE AFUA_3G00765)-RELATED-RELATED"/>
    <property type="match status" value="1"/>
</dbReference>
<evidence type="ECO:0000313" key="3">
    <source>
        <dbReference type="Proteomes" id="UP001161405"/>
    </source>
</evidence>
<dbReference type="InterPro" id="IPR051531">
    <property type="entry name" value="N-acetyltransferase"/>
</dbReference>
<gene>
    <name evidence="2" type="ORF">GCM10007879_31810</name>
</gene>
<dbReference type="RefSeq" id="WP_379863161.1">
    <property type="nucleotide sequence ID" value="NZ_BSNI01000002.1"/>
</dbReference>
<name>A0ABQ5UW74_9HYPH</name>
<dbReference type="PANTHER" id="PTHR43792:SF1">
    <property type="entry name" value="N-ACETYLTRANSFERASE DOMAIN-CONTAINING PROTEIN"/>
    <property type="match status" value="1"/>
</dbReference>
<evidence type="ECO:0000259" key="1">
    <source>
        <dbReference type="Pfam" id="PF13302"/>
    </source>
</evidence>
<dbReference type="EMBL" id="BSNI01000002">
    <property type="protein sequence ID" value="GLQ18932.1"/>
    <property type="molecule type" value="Genomic_DNA"/>
</dbReference>
<dbReference type="InterPro" id="IPR000182">
    <property type="entry name" value="GNAT_dom"/>
</dbReference>
<accession>A0ABQ5UW74</accession>
<reference evidence="2" key="2">
    <citation type="submission" date="2023-01" db="EMBL/GenBank/DDBJ databases">
        <title>Draft genome sequence of Maritalea porphyrae strain NBRC 107169.</title>
        <authorList>
            <person name="Sun Q."/>
            <person name="Mori K."/>
        </authorList>
    </citation>
    <scope>NUCLEOTIDE SEQUENCE</scope>
    <source>
        <strain evidence="2">NBRC 107169</strain>
    </source>
</reference>